<keyword evidence="2" id="KW-1133">Transmembrane helix</keyword>
<accession>A0A7J6XHC2</accession>
<dbReference type="AlphaFoldDB" id="A0A7J6XHC2"/>
<protein>
    <submittedName>
        <fullName evidence="3">Uncharacterized protein</fullName>
    </submittedName>
</protein>
<reference evidence="3 4" key="1">
    <citation type="journal article" date="2019" name="Genome Biol. Evol.">
        <title>Nanopore Sequencing Significantly Improves Genome Assembly of the Protozoan Parasite Trypanosoma cruzi.</title>
        <authorList>
            <person name="Diaz-Viraque F."/>
            <person name="Pita S."/>
            <person name="Greif G."/>
            <person name="de Souza R.C.M."/>
            <person name="Iraola G."/>
            <person name="Robello C."/>
        </authorList>
    </citation>
    <scope>NUCLEOTIDE SEQUENCE [LARGE SCALE GENOMIC DNA]</scope>
    <source>
        <strain evidence="3 4">Berenice</strain>
    </source>
</reference>
<comment type="caution">
    <text evidence="3">The sequence shown here is derived from an EMBL/GenBank/DDBJ whole genome shotgun (WGS) entry which is preliminary data.</text>
</comment>
<feature type="transmembrane region" description="Helical" evidence="2">
    <location>
        <begin position="157"/>
        <end position="188"/>
    </location>
</feature>
<feature type="transmembrane region" description="Helical" evidence="2">
    <location>
        <begin position="12"/>
        <end position="33"/>
    </location>
</feature>
<keyword evidence="2" id="KW-0812">Transmembrane</keyword>
<dbReference type="VEuPathDB" id="TriTrypDB:ECC02_013798"/>
<dbReference type="EMBL" id="JABDHM010000805">
    <property type="protein sequence ID" value="KAF5213666.1"/>
    <property type="molecule type" value="Genomic_DNA"/>
</dbReference>
<organism evidence="3 4">
    <name type="scientific">Trypanosoma cruzi</name>
    <dbReference type="NCBI Taxonomy" id="5693"/>
    <lineage>
        <taxon>Eukaryota</taxon>
        <taxon>Discoba</taxon>
        <taxon>Euglenozoa</taxon>
        <taxon>Kinetoplastea</taxon>
        <taxon>Metakinetoplastina</taxon>
        <taxon>Trypanosomatida</taxon>
        <taxon>Trypanosomatidae</taxon>
        <taxon>Trypanosoma</taxon>
        <taxon>Schizotrypanum</taxon>
    </lineage>
</organism>
<dbReference type="VEuPathDB" id="TriTrypDB:BCY84_14975"/>
<feature type="region of interest" description="Disordered" evidence="1">
    <location>
        <begin position="207"/>
        <end position="249"/>
    </location>
</feature>
<feature type="transmembrane region" description="Helical" evidence="2">
    <location>
        <begin position="112"/>
        <end position="137"/>
    </location>
</feature>
<feature type="compositionally biased region" description="Basic and acidic residues" evidence="1">
    <location>
        <begin position="236"/>
        <end position="249"/>
    </location>
</feature>
<evidence type="ECO:0000313" key="4">
    <source>
        <dbReference type="Proteomes" id="UP000583944"/>
    </source>
</evidence>
<sequence length="249" mass="29369">MTYMHASNVLHAFHTFVFFLFFIFLLFIYFLCLGRAMLRCSAQCLLFSRLGRTKLGAEVLMKTRIEMREVSKSENRFIRFFARRRPIDYLALEVDGPITKELHPSFRIVKHICTLLLVVPVFVTLVMGKLSPTYYVLVPTGFVTLEQFERMWEFSHWAVVLVGQLLFFVVFYDLSVYVRYPFFAYVLAPLYRRLGWRRSRLQSSSMTLDELQRRRPHARPLGVPLGEAKRGSRQAQRPDLHGSREKEKK</sequence>
<proteinExistence type="predicted"/>
<evidence type="ECO:0000256" key="1">
    <source>
        <dbReference type="SAM" id="MobiDB-lite"/>
    </source>
</evidence>
<evidence type="ECO:0000256" key="2">
    <source>
        <dbReference type="SAM" id="Phobius"/>
    </source>
</evidence>
<keyword evidence="2" id="KW-0472">Membrane</keyword>
<evidence type="ECO:0000313" key="3">
    <source>
        <dbReference type="EMBL" id="KAF5213666.1"/>
    </source>
</evidence>
<name>A0A7J6XHC2_TRYCR</name>
<dbReference type="Proteomes" id="UP000583944">
    <property type="component" value="Unassembled WGS sequence"/>
</dbReference>
<gene>
    <name evidence="3" type="ORF">ECC02_013798</name>
</gene>